<protein>
    <recommendedName>
        <fullName evidence="6">Knottins-like domain-containing protein</fullName>
    </recommendedName>
</protein>
<gene>
    <name evidence="7" type="ORF">RJ640_005069</name>
</gene>
<dbReference type="GO" id="GO:0006952">
    <property type="term" value="P:defense response"/>
    <property type="evidence" value="ECO:0007669"/>
    <property type="project" value="InterPro"/>
</dbReference>
<evidence type="ECO:0000256" key="1">
    <source>
        <dbReference type="ARBA" id="ARBA00004613"/>
    </source>
</evidence>
<evidence type="ECO:0000256" key="2">
    <source>
        <dbReference type="ARBA" id="ARBA00022525"/>
    </source>
</evidence>
<dbReference type="GO" id="GO:0005576">
    <property type="term" value="C:extracellular region"/>
    <property type="evidence" value="ECO:0007669"/>
    <property type="project" value="UniProtKB-SubCell"/>
</dbReference>
<evidence type="ECO:0000259" key="6">
    <source>
        <dbReference type="SMART" id="SM00505"/>
    </source>
</evidence>
<dbReference type="InterPro" id="IPR036574">
    <property type="entry name" value="Scorpion_toxin-like_sf"/>
</dbReference>
<evidence type="ECO:0000313" key="8">
    <source>
        <dbReference type="Proteomes" id="UP001187471"/>
    </source>
</evidence>
<dbReference type="PANTHER" id="PTHR33147:SF133">
    <property type="entry name" value="DEFENSIN-LIKE PROTEIN 6-RELATED"/>
    <property type="match status" value="1"/>
</dbReference>
<evidence type="ECO:0000313" key="7">
    <source>
        <dbReference type="EMBL" id="KAK2972049.1"/>
    </source>
</evidence>
<comment type="subcellular location">
    <subcellularLocation>
        <location evidence="1">Secreted</location>
    </subcellularLocation>
</comment>
<feature type="chain" id="PRO_5041708606" description="Knottins-like domain-containing protein" evidence="5">
    <location>
        <begin position="26"/>
        <end position="72"/>
    </location>
</feature>
<name>A0AA88QJV7_9ASTE</name>
<dbReference type="InterPro" id="IPR003614">
    <property type="entry name" value="Knottins"/>
</dbReference>
<dbReference type="AlphaFoldDB" id="A0AA88QJV7"/>
<keyword evidence="2" id="KW-0964">Secreted</keyword>
<dbReference type="SUPFAM" id="SSF57095">
    <property type="entry name" value="Scorpion toxin-like"/>
    <property type="match status" value="1"/>
</dbReference>
<organism evidence="7 8">
    <name type="scientific">Escallonia rubra</name>
    <dbReference type="NCBI Taxonomy" id="112253"/>
    <lineage>
        <taxon>Eukaryota</taxon>
        <taxon>Viridiplantae</taxon>
        <taxon>Streptophyta</taxon>
        <taxon>Embryophyta</taxon>
        <taxon>Tracheophyta</taxon>
        <taxon>Spermatophyta</taxon>
        <taxon>Magnoliopsida</taxon>
        <taxon>eudicotyledons</taxon>
        <taxon>Gunneridae</taxon>
        <taxon>Pentapetalae</taxon>
        <taxon>asterids</taxon>
        <taxon>campanulids</taxon>
        <taxon>Escalloniales</taxon>
        <taxon>Escalloniaceae</taxon>
        <taxon>Escallonia</taxon>
    </lineage>
</organism>
<sequence length="72" mass="7828">MEIKQFFGLILLLLFLLASQDEVAARTCESQSQGFKGACLSDHNCALVCKDEGFTGGQCSGARDRCFCTKIC</sequence>
<dbReference type="EMBL" id="JAVXUO010002540">
    <property type="protein sequence ID" value="KAK2972049.1"/>
    <property type="molecule type" value="Genomic_DNA"/>
</dbReference>
<dbReference type="CDD" id="cd00107">
    <property type="entry name" value="Knot1"/>
    <property type="match status" value="1"/>
</dbReference>
<dbReference type="Pfam" id="PF00304">
    <property type="entry name" value="Gamma-thionin"/>
    <property type="match status" value="1"/>
</dbReference>
<dbReference type="Proteomes" id="UP001187471">
    <property type="component" value="Unassembled WGS sequence"/>
</dbReference>
<dbReference type="PRINTS" id="PR00288">
    <property type="entry name" value="PUROTHIONIN"/>
</dbReference>
<dbReference type="InterPro" id="IPR008176">
    <property type="entry name" value="Defensin_plant"/>
</dbReference>
<accession>A0AA88QJV7</accession>
<keyword evidence="8" id="KW-1185">Reference proteome</keyword>
<dbReference type="Gene3D" id="3.30.30.10">
    <property type="entry name" value="Knottin, scorpion toxin-like"/>
    <property type="match status" value="1"/>
</dbReference>
<proteinExistence type="predicted"/>
<dbReference type="PANTHER" id="PTHR33147">
    <property type="entry name" value="DEFENSIN-LIKE PROTEIN 1"/>
    <property type="match status" value="1"/>
</dbReference>
<keyword evidence="4" id="KW-1015">Disulfide bond</keyword>
<dbReference type="PROSITE" id="PS00940">
    <property type="entry name" value="GAMMA_THIONIN"/>
    <property type="match status" value="1"/>
</dbReference>
<evidence type="ECO:0000256" key="5">
    <source>
        <dbReference type="SAM" id="SignalP"/>
    </source>
</evidence>
<evidence type="ECO:0000256" key="4">
    <source>
        <dbReference type="ARBA" id="ARBA00023157"/>
    </source>
</evidence>
<feature type="signal peptide" evidence="5">
    <location>
        <begin position="1"/>
        <end position="25"/>
    </location>
</feature>
<evidence type="ECO:0000256" key="3">
    <source>
        <dbReference type="ARBA" id="ARBA00022729"/>
    </source>
</evidence>
<reference evidence="7" key="1">
    <citation type="submission" date="2022-12" db="EMBL/GenBank/DDBJ databases">
        <title>Draft genome assemblies for two species of Escallonia (Escalloniales).</title>
        <authorList>
            <person name="Chanderbali A."/>
            <person name="Dervinis C."/>
            <person name="Anghel I."/>
            <person name="Soltis D."/>
            <person name="Soltis P."/>
            <person name="Zapata F."/>
        </authorList>
    </citation>
    <scope>NUCLEOTIDE SEQUENCE</scope>
    <source>
        <strain evidence="7">UCBG92.1500</strain>
        <tissue evidence="7">Leaf</tissue>
    </source>
</reference>
<comment type="caution">
    <text evidence="7">The sequence shown here is derived from an EMBL/GenBank/DDBJ whole genome shotgun (WGS) entry which is preliminary data.</text>
</comment>
<keyword evidence="3 5" id="KW-0732">Signal</keyword>
<dbReference type="SMART" id="SM00505">
    <property type="entry name" value="Knot1"/>
    <property type="match status" value="1"/>
</dbReference>
<feature type="domain" description="Knottins-like" evidence="6">
    <location>
        <begin position="27"/>
        <end position="72"/>
    </location>
</feature>